<gene>
    <name evidence="2" type="ORF">SAMN05443667_101240</name>
</gene>
<protein>
    <recommendedName>
        <fullName evidence="4">Peptidoglycan binding domain-containing protein</fullName>
    </recommendedName>
</protein>
<accession>A0A1H3WTU5</accession>
<sequence>MKPTKPQNTSLYVGLALLVGVGAYATTRNKEPEVVNDLPPGPGTNNTSSVPPKTAINFDKTLSVGSRGLEVEKLQTLMGITADGVFGPQTEAKLFSLKGVKQISVNQFSKTPNVVRITMIPVGSRVMSNTTVGAKIFGAFKKIDGSLYSSGVLRKTVRYGQNVGIIKSVLTANGFYVVYYTNDGDPITKIGFVRASEIEKY</sequence>
<dbReference type="AlphaFoldDB" id="A0A1H3WTU5"/>
<evidence type="ECO:0008006" key="4">
    <source>
        <dbReference type="Google" id="ProtNLM"/>
    </source>
</evidence>
<keyword evidence="3" id="KW-1185">Reference proteome</keyword>
<organism evidence="2 3">
    <name type="scientific">Flavobacterium gillisiae</name>
    <dbReference type="NCBI Taxonomy" id="150146"/>
    <lineage>
        <taxon>Bacteria</taxon>
        <taxon>Pseudomonadati</taxon>
        <taxon>Bacteroidota</taxon>
        <taxon>Flavobacteriia</taxon>
        <taxon>Flavobacteriales</taxon>
        <taxon>Flavobacteriaceae</taxon>
        <taxon>Flavobacterium</taxon>
    </lineage>
</organism>
<feature type="region of interest" description="Disordered" evidence="1">
    <location>
        <begin position="32"/>
        <end position="52"/>
    </location>
</feature>
<dbReference type="Proteomes" id="UP000198951">
    <property type="component" value="Unassembled WGS sequence"/>
</dbReference>
<dbReference type="RefSeq" id="WP_091083499.1">
    <property type="nucleotide sequence ID" value="NZ_FNRD01000001.1"/>
</dbReference>
<dbReference type="STRING" id="150146.SAMN05443667_101240"/>
<name>A0A1H3WTU5_9FLAO</name>
<dbReference type="OrthoDB" id="9787225at2"/>
<reference evidence="3" key="1">
    <citation type="submission" date="2016-10" db="EMBL/GenBank/DDBJ databases">
        <authorList>
            <person name="Varghese N."/>
            <person name="Submissions S."/>
        </authorList>
    </citation>
    <scope>NUCLEOTIDE SEQUENCE [LARGE SCALE GENOMIC DNA]</scope>
    <source>
        <strain evidence="3">DSM 22376</strain>
    </source>
</reference>
<evidence type="ECO:0000256" key="1">
    <source>
        <dbReference type="SAM" id="MobiDB-lite"/>
    </source>
</evidence>
<evidence type="ECO:0000313" key="3">
    <source>
        <dbReference type="Proteomes" id="UP000198951"/>
    </source>
</evidence>
<proteinExistence type="predicted"/>
<dbReference type="EMBL" id="FNRD01000001">
    <property type="protein sequence ID" value="SDZ90566.1"/>
    <property type="molecule type" value="Genomic_DNA"/>
</dbReference>
<evidence type="ECO:0000313" key="2">
    <source>
        <dbReference type="EMBL" id="SDZ90566.1"/>
    </source>
</evidence>